<dbReference type="AlphaFoldDB" id="A0A183JV87"/>
<protein>
    <submittedName>
        <fullName evidence="2 4">Uncharacterized protein</fullName>
    </submittedName>
</protein>
<reference evidence="4" key="1">
    <citation type="submission" date="2016-06" db="UniProtKB">
        <authorList>
            <consortium name="WormBaseParasite"/>
        </authorList>
    </citation>
    <scope>IDENTIFICATION</scope>
</reference>
<evidence type="ECO:0000313" key="4">
    <source>
        <dbReference type="WBParaSite" id="SCUD_0000663001-mRNA-1"/>
    </source>
</evidence>
<evidence type="ECO:0000313" key="3">
    <source>
        <dbReference type="Proteomes" id="UP000279833"/>
    </source>
</evidence>
<sequence length="136" mass="15583">MFRQDIENSTTPIRHTNLVRTKGSEDNNSLRSCETDHEDEHTFGQCLYCGKFHSFISCVFRNAKCFRCGKIGRIQANRDYTVHVFVSNAKFRNSNPIELSVSNEHSFLYTISKSIIKSNNSLELNEALLVSHKCGF</sequence>
<accession>A0A183JV87</accession>
<evidence type="ECO:0000313" key="2">
    <source>
        <dbReference type="EMBL" id="VDP05864.1"/>
    </source>
</evidence>
<proteinExistence type="predicted"/>
<keyword evidence="3" id="KW-1185">Reference proteome</keyword>
<reference evidence="2 3" key="2">
    <citation type="submission" date="2018-11" db="EMBL/GenBank/DDBJ databases">
        <authorList>
            <consortium name="Pathogen Informatics"/>
        </authorList>
    </citation>
    <scope>NUCLEOTIDE SEQUENCE [LARGE SCALE GENOMIC DNA]</scope>
    <source>
        <strain evidence="2">Dakar</strain>
        <strain evidence="3">Dakar, Senegal</strain>
    </source>
</reference>
<dbReference type="EMBL" id="UZAK01015701">
    <property type="protein sequence ID" value="VDP05864.1"/>
    <property type="molecule type" value="Genomic_DNA"/>
</dbReference>
<dbReference type="WBParaSite" id="SCUD_0000663001-mRNA-1">
    <property type="protein sequence ID" value="SCUD_0000663001-mRNA-1"/>
    <property type="gene ID" value="SCUD_0000663001"/>
</dbReference>
<name>A0A183JV87_9TREM</name>
<organism evidence="4">
    <name type="scientific">Schistosoma curassoni</name>
    <dbReference type="NCBI Taxonomy" id="6186"/>
    <lineage>
        <taxon>Eukaryota</taxon>
        <taxon>Metazoa</taxon>
        <taxon>Spiralia</taxon>
        <taxon>Lophotrochozoa</taxon>
        <taxon>Platyhelminthes</taxon>
        <taxon>Trematoda</taxon>
        <taxon>Digenea</taxon>
        <taxon>Strigeidida</taxon>
        <taxon>Schistosomatoidea</taxon>
        <taxon>Schistosomatidae</taxon>
        <taxon>Schistosoma</taxon>
    </lineage>
</organism>
<feature type="region of interest" description="Disordered" evidence="1">
    <location>
        <begin position="1"/>
        <end position="31"/>
    </location>
</feature>
<evidence type="ECO:0000256" key="1">
    <source>
        <dbReference type="SAM" id="MobiDB-lite"/>
    </source>
</evidence>
<dbReference type="Proteomes" id="UP000279833">
    <property type="component" value="Unassembled WGS sequence"/>
</dbReference>
<gene>
    <name evidence="2" type="ORF">SCUD_LOCUS6628</name>
</gene>